<dbReference type="Pfam" id="PF12627">
    <property type="entry name" value="PolyA_pol_RNAbd"/>
    <property type="match status" value="1"/>
</dbReference>
<keyword evidence="4 10" id="KW-0548">Nucleotidyltransferase</keyword>
<dbReference type="PANTHER" id="PTHR46173">
    <property type="entry name" value="CCA TRNA NUCLEOTIDYLTRANSFERASE 1, MITOCHONDRIAL"/>
    <property type="match status" value="1"/>
</dbReference>
<evidence type="ECO:0000259" key="9">
    <source>
        <dbReference type="Pfam" id="PF12627"/>
    </source>
</evidence>
<dbReference type="EC" id="2.7.7.72" evidence="10"/>
<dbReference type="InterPro" id="IPR043519">
    <property type="entry name" value="NT_sf"/>
</dbReference>
<evidence type="ECO:0000313" key="10">
    <source>
        <dbReference type="EMBL" id="VAV92461.1"/>
    </source>
</evidence>
<dbReference type="Gene3D" id="1.10.3090.10">
    <property type="entry name" value="cca-adding enzyme, domain 2"/>
    <property type="match status" value="1"/>
</dbReference>
<dbReference type="CDD" id="cd05398">
    <property type="entry name" value="NT_ClassII-CCAase"/>
    <property type="match status" value="1"/>
</dbReference>
<keyword evidence="7" id="KW-0460">Magnesium</keyword>
<organism evidence="10">
    <name type="scientific">hydrothermal vent metagenome</name>
    <dbReference type="NCBI Taxonomy" id="652676"/>
    <lineage>
        <taxon>unclassified sequences</taxon>
        <taxon>metagenomes</taxon>
        <taxon>ecological metagenomes</taxon>
    </lineage>
</organism>
<evidence type="ECO:0000256" key="2">
    <source>
        <dbReference type="ARBA" id="ARBA00022679"/>
    </source>
</evidence>
<feature type="domain" description="Poly A polymerase head" evidence="8">
    <location>
        <begin position="35"/>
        <end position="156"/>
    </location>
</feature>
<dbReference type="GO" id="GO:0000166">
    <property type="term" value="F:nucleotide binding"/>
    <property type="evidence" value="ECO:0007669"/>
    <property type="project" value="UniProtKB-KW"/>
</dbReference>
<evidence type="ECO:0000256" key="6">
    <source>
        <dbReference type="ARBA" id="ARBA00022741"/>
    </source>
</evidence>
<dbReference type="AlphaFoldDB" id="A0A3B0RLZ0"/>
<name>A0A3B0RLZ0_9ZZZZ</name>
<reference evidence="10" key="1">
    <citation type="submission" date="2018-06" db="EMBL/GenBank/DDBJ databases">
        <authorList>
            <person name="Zhirakovskaya E."/>
        </authorList>
    </citation>
    <scope>NUCLEOTIDE SEQUENCE</scope>
</reference>
<sequence length="418" mass="46566">MSLPKRLKPEQHRWLQSGPAMKLLELLNTEQKDSARFVGGCVRNALMGEPVADIDIATKLLPEQVVELLEAAGQRAVPTGIEHGTITAIIDGTALEITTLRKDVQTDGRRAEVAFCQSWDEDSARRDFTFNAIYCDGAGQLYDPQNGIADAVNRQVLFVGEPESRIIEDGLRILRYFRFFACYGSGRPERAAITACVRQKDSIKSLSAERIWKELKSLLSAPDPVKAVRWMRTAEVLQNCFPGSRDVDQLMVLVASEKEMKWPVDPLLRFMSLLDPDKARAASKKLKLSNAENSRVMAFANNGPVVPGEDFMDVSRRLYRKVVSGYVDAAKIALGKYEGRERRDIDDMLDFAGEWERPVFPVTAKHLLDVGYKEGKELGDLLWNLEDEWINSGFALSMDELRAKIGNLGTGGKSGGQG</sequence>
<dbReference type="GO" id="GO:0008033">
    <property type="term" value="P:tRNA processing"/>
    <property type="evidence" value="ECO:0007669"/>
    <property type="project" value="UniProtKB-KW"/>
</dbReference>
<keyword evidence="3" id="KW-0819">tRNA processing</keyword>
<dbReference type="EMBL" id="UOEE01000144">
    <property type="protein sequence ID" value="VAV92461.1"/>
    <property type="molecule type" value="Genomic_DNA"/>
</dbReference>
<dbReference type="Gene3D" id="3.30.460.10">
    <property type="entry name" value="Beta Polymerase, domain 2"/>
    <property type="match status" value="1"/>
</dbReference>
<keyword evidence="5" id="KW-0479">Metal-binding</keyword>
<dbReference type="GO" id="GO:0046872">
    <property type="term" value="F:metal ion binding"/>
    <property type="evidence" value="ECO:0007669"/>
    <property type="project" value="UniProtKB-KW"/>
</dbReference>
<dbReference type="Pfam" id="PF01743">
    <property type="entry name" value="PolyA_pol"/>
    <property type="match status" value="1"/>
</dbReference>
<keyword evidence="6" id="KW-0547">Nucleotide-binding</keyword>
<keyword evidence="2 10" id="KW-0808">Transferase</keyword>
<dbReference type="InterPro" id="IPR050264">
    <property type="entry name" value="Bact_CCA-adding_enz_type3_sf"/>
</dbReference>
<evidence type="ECO:0000256" key="4">
    <source>
        <dbReference type="ARBA" id="ARBA00022695"/>
    </source>
</evidence>
<dbReference type="SUPFAM" id="SSF81891">
    <property type="entry name" value="Poly A polymerase C-terminal region-like"/>
    <property type="match status" value="1"/>
</dbReference>
<dbReference type="PANTHER" id="PTHR46173:SF1">
    <property type="entry name" value="CCA TRNA NUCLEOTIDYLTRANSFERASE 1, MITOCHONDRIAL"/>
    <property type="match status" value="1"/>
</dbReference>
<proteinExistence type="predicted"/>
<accession>A0A3B0RLZ0</accession>
<gene>
    <name evidence="10" type="ORF">MNBD_ALPHA06-363</name>
</gene>
<feature type="domain" description="tRNA nucleotidyltransferase/poly(A) polymerase RNA and SrmB- binding" evidence="9">
    <location>
        <begin position="194"/>
        <end position="243"/>
    </location>
</feature>
<dbReference type="InterPro" id="IPR002646">
    <property type="entry name" value="PolA_pol_head_dom"/>
</dbReference>
<evidence type="ECO:0000256" key="5">
    <source>
        <dbReference type="ARBA" id="ARBA00022723"/>
    </source>
</evidence>
<dbReference type="GO" id="GO:0000049">
    <property type="term" value="F:tRNA binding"/>
    <property type="evidence" value="ECO:0007669"/>
    <property type="project" value="TreeGrafter"/>
</dbReference>
<evidence type="ECO:0000256" key="7">
    <source>
        <dbReference type="ARBA" id="ARBA00022842"/>
    </source>
</evidence>
<dbReference type="SUPFAM" id="SSF81301">
    <property type="entry name" value="Nucleotidyltransferase"/>
    <property type="match status" value="1"/>
</dbReference>
<dbReference type="InterPro" id="IPR032828">
    <property type="entry name" value="PolyA_RNA-bd"/>
</dbReference>
<comment type="cofactor">
    <cofactor evidence="1">
        <name>Mg(2+)</name>
        <dbReference type="ChEBI" id="CHEBI:18420"/>
    </cofactor>
</comment>
<evidence type="ECO:0000259" key="8">
    <source>
        <dbReference type="Pfam" id="PF01743"/>
    </source>
</evidence>
<protein>
    <submittedName>
        <fullName evidence="10">CCA tRNA nucleotidyltransferase</fullName>
        <ecNumber evidence="10">2.7.7.72</ecNumber>
    </submittedName>
</protein>
<dbReference type="GO" id="GO:0004810">
    <property type="term" value="F:CCA tRNA nucleotidyltransferase activity"/>
    <property type="evidence" value="ECO:0007669"/>
    <property type="project" value="UniProtKB-EC"/>
</dbReference>
<evidence type="ECO:0000256" key="1">
    <source>
        <dbReference type="ARBA" id="ARBA00001946"/>
    </source>
</evidence>
<evidence type="ECO:0000256" key="3">
    <source>
        <dbReference type="ARBA" id="ARBA00022694"/>
    </source>
</evidence>